<evidence type="ECO:0000313" key="4">
    <source>
        <dbReference type="Proteomes" id="UP000015103"/>
    </source>
</evidence>
<dbReference type="STRING" id="13249.T1HRY5"/>
<evidence type="ECO:0000313" key="3">
    <source>
        <dbReference type="EnsemblMetazoa" id="RPRC006805-PA"/>
    </source>
</evidence>
<protein>
    <submittedName>
        <fullName evidence="3">PKcGMP_CC domain-containing protein</fullName>
    </submittedName>
</protein>
<dbReference type="eggNOG" id="KOG0614">
    <property type="taxonomic scope" value="Eukaryota"/>
</dbReference>
<dbReference type="CDD" id="cd12083">
    <property type="entry name" value="DD_cGKI"/>
    <property type="match status" value="1"/>
</dbReference>
<evidence type="ECO:0000256" key="1">
    <source>
        <dbReference type="SAM" id="Coils"/>
    </source>
</evidence>
<dbReference type="EMBL" id="ACPB03018246">
    <property type="status" value="NOT_ANNOTATED_CDS"/>
    <property type="molecule type" value="Genomic_DNA"/>
</dbReference>
<dbReference type="EMBL" id="ACPB03018245">
    <property type="status" value="NOT_ANNOTATED_CDS"/>
    <property type="molecule type" value="Genomic_DNA"/>
</dbReference>
<feature type="region of interest" description="Disordered" evidence="2">
    <location>
        <begin position="55"/>
        <end position="94"/>
    </location>
</feature>
<dbReference type="OMA" id="CFASHRL"/>
<sequence length="138" mass="15528">MEDMSRASSGALAGSVEELEARVRLLEAELKKKDEEILELKSHLDKFQSVFPFHMSSPTTQTNNNNNNNNNSYYNKGEVVSRPRKQRAQGISAEPQDITTIQELANQKFPVISKNDRPDDSVTVLLFDLSSDKVKVDC</sequence>
<proteinExistence type="predicted"/>
<organism evidence="3 4">
    <name type="scientific">Rhodnius prolixus</name>
    <name type="common">Triatomid bug</name>
    <dbReference type="NCBI Taxonomy" id="13249"/>
    <lineage>
        <taxon>Eukaryota</taxon>
        <taxon>Metazoa</taxon>
        <taxon>Ecdysozoa</taxon>
        <taxon>Arthropoda</taxon>
        <taxon>Hexapoda</taxon>
        <taxon>Insecta</taxon>
        <taxon>Pterygota</taxon>
        <taxon>Neoptera</taxon>
        <taxon>Paraneoptera</taxon>
        <taxon>Hemiptera</taxon>
        <taxon>Heteroptera</taxon>
        <taxon>Panheteroptera</taxon>
        <taxon>Cimicomorpha</taxon>
        <taxon>Reduviidae</taxon>
        <taxon>Triatominae</taxon>
        <taxon>Rhodnius</taxon>
    </lineage>
</organism>
<dbReference type="HOGENOM" id="CLU_1857745_0_0_1"/>
<name>T1HRY5_RHOPR</name>
<dbReference type="Gene3D" id="1.20.5.490">
    <property type="entry name" value="Single helix bin"/>
    <property type="match status" value="1"/>
</dbReference>
<dbReference type="VEuPathDB" id="VectorBase:RPRC006805"/>
<dbReference type="InParanoid" id="T1HRY5"/>
<reference evidence="3" key="1">
    <citation type="submission" date="2015-05" db="UniProtKB">
        <authorList>
            <consortium name="EnsemblMetazoa"/>
        </authorList>
    </citation>
    <scope>IDENTIFICATION</scope>
</reference>
<dbReference type="EnsemblMetazoa" id="RPRC006805-RA">
    <property type="protein sequence ID" value="RPRC006805-PA"/>
    <property type="gene ID" value="RPRC006805"/>
</dbReference>
<keyword evidence="1" id="KW-0175">Coiled coil</keyword>
<dbReference type="AlphaFoldDB" id="T1HRY5"/>
<accession>T1HRY5</accession>
<evidence type="ECO:0000256" key="2">
    <source>
        <dbReference type="SAM" id="MobiDB-lite"/>
    </source>
</evidence>
<keyword evidence="4" id="KW-1185">Reference proteome</keyword>
<dbReference type="Proteomes" id="UP000015103">
    <property type="component" value="Unassembled WGS sequence"/>
</dbReference>
<feature type="coiled-coil region" evidence="1">
    <location>
        <begin position="16"/>
        <end position="43"/>
    </location>
</feature>